<keyword evidence="9" id="KW-1185">Reference proteome</keyword>
<dbReference type="InterPro" id="IPR013043">
    <property type="entry name" value="DUF1595"/>
</dbReference>
<evidence type="ECO:0000313" key="9">
    <source>
        <dbReference type="Proteomes" id="UP000319976"/>
    </source>
</evidence>
<evidence type="ECO:0000259" key="3">
    <source>
        <dbReference type="Pfam" id="PF07624"/>
    </source>
</evidence>
<organism evidence="8 9">
    <name type="scientific">Calycomorphotria hydatis</name>
    <dbReference type="NCBI Taxonomy" id="2528027"/>
    <lineage>
        <taxon>Bacteria</taxon>
        <taxon>Pseudomonadati</taxon>
        <taxon>Planctomycetota</taxon>
        <taxon>Planctomycetia</taxon>
        <taxon>Planctomycetales</taxon>
        <taxon>Planctomycetaceae</taxon>
        <taxon>Calycomorphotria</taxon>
    </lineage>
</organism>
<name>A0A517TE69_9PLAN</name>
<feature type="domain" description="DUF1587" evidence="4">
    <location>
        <begin position="278"/>
        <end position="342"/>
    </location>
</feature>
<dbReference type="RefSeq" id="WP_145265937.1">
    <property type="nucleotide sequence ID" value="NZ_CP036316.1"/>
</dbReference>
<dbReference type="Proteomes" id="UP000319976">
    <property type="component" value="Chromosome"/>
</dbReference>
<feature type="domain" description="DUF1595" evidence="7">
    <location>
        <begin position="576"/>
        <end position="636"/>
    </location>
</feature>
<feature type="region of interest" description="Disordered" evidence="1">
    <location>
        <begin position="139"/>
        <end position="175"/>
    </location>
</feature>
<dbReference type="InterPro" id="IPR013039">
    <property type="entry name" value="DUF1588"/>
</dbReference>
<evidence type="ECO:0000259" key="7">
    <source>
        <dbReference type="Pfam" id="PF07637"/>
    </source>
</evidence>
<feature type="domain" description="DUF1588" evidence="5">
    <location>
        <begin position="790"/>
        <end position="885"/>
    </location>
</feature>
<evidence type="ECO:0000256" key="2">
    <source>
        <dbReference type="SAM" id="Phobius"/>
    </source>
</evidence>
<dbReference type="Pfam" id="PF07631">
    <property type="entry name" value="PSD4"/>
    <property type="match status" value="1"/>
</dbReference>
<reference evidence="8 9" key="1">
    <citation type="submission" date="2019-02" db="EMBL/GenBank/DDBJ databases">
        <title>Deep-cultivation of Planctomycetes and their phenomic and genomic characterization uncovers novel biology.</title>
        <authorList>
            <person name="Wiegand S."/>
            <person name="Jogler M."/>
            <person name="Boedeker C."/>
            <person name="Pinto D."/>
            <person name="Vollmers J."/>
            <person name="Rivas-Marin E."/>
            <person name="Kohn T."/>
            <person name="Peeters S.H."/>
            <person name="Heuer A."/>
            <person name="Rast P."/>
            <person name="Oberbeckmann S."/>
            <person name="Bunk B."/>
            <person name="Jeske O."/>
            <person name="Meyerdierks A."/>
            <person name="Storesund J.E."/>
            <person name="Kallscheuer N."/>
            <person name="Luecker S."/>
            <person name="Lage O.M."/>
            <person name="Pohl T."/>
            <person name="Merkel B.J."/>
            <person name="Hornburger P."/>
            <person name="Mueller R.-W."/>
            <person name="Bruemmer F."/>
            <person name="Labrenz M."/>
            <person name="Spormann A.M."/>
            <person name="Op den Camp H."/>
            <person name="Overmann J."/>
            <person name="Amann R."/>
            <person name="Jetten M.S.M."/>
            <person name="Mascher T."/>
            <person name="Medema M.H."/>
            <person name="Devos D.P."/>
            <person name="Kaster A.-K."/>
            <person name="Ovreas L."/>
            <person name="Rohde M."/>
            <person name="Galperin M.Y."/>
            <person name="Jogler C."/>
        </authorList>
    </citation>
    <scope>NUCLEOTIDE SEQUENCE [LARGE SCALE GENOMIC DNA]</scope>
    <source>
        <strain evidence="8 9">V22</strain>
    </source>
</reference>
<feature type="domain" description="DUF1592" evidence="6">
    <location>
        <begin position="644"/>
        <end position="771"/>
    </location>
</feature>
<dbReference type="Pfam" id="PF07626">
    <property type="entry name" value="PSD3"/>
    <property type="match status" value="1"/>
</dbReference>
<dbReference type="InterPro" id="IPR013042">
    <property type="entry name" value="DUF1592"/>
</dbReference>
<dbReference type="KEGG" id="chya:V22_39410"/>
<keyword evidence="2" id="KW-0472">Membrane</keyword>
<feature type="domain" description="DUF1585" evidence="3">
    <location>
        <begin position="899"/>
        <end position="972"/>
    </location>
</feature>
<feature type="compositionally biased region" description="Polar residues" evidence="1">
    <location>
        <begin position="146"/>
        <end position="169"/>
    </location>
</feature>
<dbReference type="InterPro" id="IPR011478">
    <property type="entry name" value="DUF1585"/>
</dbReference>
<evidence type="ECO:0000259" key="6">
    <source>
        <dbReference type="Pfam" id="PF07631"/>
    </source>
</evidence>
<sequence length="975" mass="108968">MSASNFQPFRVICSDCGSKLQVKKERLVGRRIACPKCEHVFRILPPDQRKEDSRRKSKQSKPITPVTDVVEPLAEPVPPRPTIRQRKSVQKPNQYRSFVYGAIALCLVALVTGGGAYAYQAGWDEQLVFAEAVAESDSVTPEAGEAQSNPQILPASNTTTSPGSQQNGVIQPISLKNPGNVHAINDHEPRQFVKKFCVDCHTGDEPDGSFSVEKLLASGSLAKRPADWLPILERVESRDMPPEDSGVDRPTLEEFQSQAEILKHLLAEASGNLGRWTRRLNRDEYQNTLRDLLHLPDFELADSFPDDLGIDGFKTIVEAQSLSPALLEKYLDTAEEALSYAIVDESKPDKFKYSYFPLHRGHTSKPDTIPESPVHLKELYLKVRKRQEPPAGKVPPPHVRLAKVGYREGTPPKKPGDWSAIQEGEGPANLVYVSAPQDDASNRIGAEFENPLEYGRYRVRVHAHAVAVGKTGKELVREEVVDGVALAFMHEGQIRHEIPIGLDLKPQWYEWEFPTTFSKSKVAIGALSRAIRRKWNAKSRAPSLSISEIQVEGPIYDEWPPQSHRAIFGESNGWAAEEVIRNFATRAFRRPLIDSELEQFLSLYQEHLGSGLSEREALTFTLQAVLVSPNFLYLVEDSRPDKSLNDYEIASRLSYFLWSSMPDEELLAAASRGELTNKNSLLYQLKRMLNHPKSNALVNNFASQWLGYHRISDLTPDPKVYPEWDSALPHSMKQELKHFVAHVIQNNEPLSAFLDSDYTFVDQRLAVHYGIPGVEGQEFRRVSLKDHPQRGGLATTAGILAIGSNPTRSSPIKRGVFIVEKLFNRPPPNPPANVPALDEEAALKNPTSVREQLAAHSANPTCNACHKKIDYWGLPLESFDALGGMLDEKSLDLTAPLPDGRLIEGSSGVRKELLSRERDFAVGMTEKLLMYGIGRTLNFQDREQIESIVEQASSDEYRFHSLLAAIVTSQAFHTH</sequence>
<evidence type="ECO:0000313" key="8">
    <source>
        <dbReference type="EMBL" id="QDT66670.1"/>
    </source>
</evidence>
<protein>
    <recommendedName>
        <fullName evidence="10">Planctomycete cytochrome C</fullName>
    </recommendedName>
</protein>
<evidence type="ECO:0008006" key="10">
    <source>
        <dbReference type="Google" id="ProtNLM"/>
    </source>
</evidence>
<keyword evidence="2" id="KW-0812">Transmembrane</keyword>
<dbReference type="InterPro" id="IPR013036">
    <property type="entry name" value="DUF1587"/>
</dbReference>
<keyword evidence="2" id="KW-1133">Transmembrane helix</keyword>
<feature type="region of interest" description="Disordered" evidence="1">
    <location>
        <begin position="48"/>
        <end position="88"/>
    </location>
</feature>
<feature type="transmembrane region" description="Helical" evidence="2">
    <location>
        <begin position="97"/>
        <end position="119"/>
    </location>
</feature>
<dbReference type="AlphaFoldDB" id="A0A517TE69"/>
<evidence type="ECO:0000259" key="4">
    <source>
        <dbReference type="Pfam" id="PF07626"/>
    </source>
</evidence>
<dbReference type="Pfam" id="PF07627">
    <property type="entry name" value="PSCyt3"/>
    <property type="match status" value="1"/>
</dbReference>
<dbReference type="OrthoDB" id="238215at2"/>
<dbReference type="Pfam" id="PF07624">
    <property type="entry name" value="PSD2"/>
    <property type="match status" value="1"/>
</dbReference>
<dbReference type="Pfam" id="PF07637">
    <property type="entry name" value="PSD5"/>
    <property type="match status" value="1"/>
</dbReference>
<evidence type="ECO:0000259" key="5">
    <source>
        <dbReference type="Pfam" id="PF07627"/>
    </source>
</evidence>
<proteinExistence type="predicted"/>
<evidence type="ECO:0000256" key="1">
    <source>
        <dbReference type="SAM" id="MobiDB-lite"/>
    </source>
</evidence>
<dbReference type="EMBL" id="CP036316">
    <property type="protein sequence ID" value="QDT66670.1"/>
    <property type="molecule type" value="Genomic_DNA"/>
</dbReference>
<accession>A0A517TE69</accession>
<gene>
    <name evidence="8" type="ORF">V22_39410</name>
</gene>